<dbReference type="EMBL" id="CP034463">
    <property type="protein sequence ID" value="AZP15670.1"/>
    <property type="molecule type" value="Genomic_DNA"/>
</dbReference>
<organism evidence="2 3">
    <name type="scientific">Streptomyces aquilus</name>
    <dbReference type="NCBI Taxonomy" id="2548456"/>
    <lineage>
        <taxon>Bacteria</taxon>
        <taxon>Bacillati</taxon>
        <taxon>Actinomycetota</taxon>
        <taxon>Actinomycetes</taxon>
        <taxon>Kitasatosporales</taxon>
        <taxon>Streptomycetaceae</taxon>
        <taxon>Streptomyces</taxon>
    </lineage>
</organism>
<name>A0A3S9HU61_9ACTN</name>
<evidence type="ECO:0000313" key="3">
    <source>
        <dbReference type="Proteomes" id="UP000280197"/>
    </source>
</evidence>
<proteinExistence type="predicted"/>
<dbReference type="Pfam" id="PF01740">
    <property type="entry name" value="STAS"/>
    <property type="match status" value="1"/>
</dbReference>
<feature type="domain" description="STAS" evidence="1">
    <location>
        <begin position="34"/>
        <end position="142"/>
    </location>
</feature>
<dbReference type="Proteomes" id="UP000280197">
    <property type="component" value="Chromosome"/>
</dbReference>
<dbReference type="AlphaFoldDB" id="A0A3S9HU61"/>
<dbReference type="PROSITE" id="PS50801">
    <property type="entry name" value="STAS"/>
    <property type="match status" value="1"/>
</dbReference>
<dbReference type="KEGG" id="saqu:EJC51_05860"/>
<dbReference type="InterPro" id="IPR036513">
    <property type="entry name" value="STAS_dom_sf"/>
</dbReference>
<sequence length="146" mass="15162">MASGVHGGQGTGTDGLYENTLEPVGPAHWAPAGEHQLLKAANGLLVAALRGDIDLATATGLRLWLDSLLRLDAPGHVVDLRPVAFIDSTGLSVLLRFRGRVLGAERGFALLCDAGQRRLLHAHGTLHVLEPTATLAEALVRAAAGG</sequence>
<dbReference type="InterPro" id="IPR002645">
    <property type="entry name" value="STAS_dom"/>
</dbReference>
<evidence type="ECO:0000259" key="1">
    <source>
        <dbReference type="PROSITE" id="PS50801"/>
    </source>
</evidence>
<dbReference type="SUPFAM" id="SSF52091">
    <property type="entry name" value="SpoIIaa-like"/>
    <property type="match status" value="1"/>
</dbReference>
<dbReference type="CDD" id="cd07043">
    <property type="entry name" value="STAS_anti-anti-sigma_factors"/>
    <property type="match status" value="1"/>
</dbReference>
<keyword evidence="3" id="KW-1185">Reference proteome</keyword>
<reference evidence="2 3" key="1">
    <citation type="submission" date="2018-12" db="EMBL/GenBank/DDBJ databases">
        <authorList>
            <person name="Li K."/>
        </authorList>
    </citation>
    <scope>NUCLEOTIDE SEQUENCE [LARGE SCALE GENOMIC DNA]</scope>
    <source>
        <strain evidence="3">CR22</strain>
    </source>
</reference>
<accession>A0A3S9HU61</accession>
<evidence type="ECO:0000313" key="2">
    <source>
        <dbReference type="EMBL" id="AZP15670.1"/>
    </source>
</evidence>
<gene>
    <name evidence="2" type="ORF">EJC51_05860</name>
</gene>
<protein>
    <submittedName>
        <fullName evidence="2">Anti-sigma factor antagonist</fullName>
    </submittedName>
</protein>
<dbReference type="Gene3D" id="3.30.750.24">
    <property type="entry name" value="STAS domain"/>
    <property type="match status" value="1"/>
</dbReference>